<gene>
    <name evidence="1" type="ORF">LBU54_14855</name>
</gene>
<keyword evidence="2" id="KW-1185">Reference proteome</keyword>
<protein>
    <submittedName>
        <fullName evidence="1">Uncharacterized protein</fullName>
    </submittedName>
</protein>
<organism evidence="1 2">
    <name type="scientific">Winogradskyella alexanderae</name>
    <dbReference type="NCBI Taxonomy" id="2877123"/>
    <lineage>
        <taxon>Bacteria</taxon>
        <taxon>Pseudomonadati</taxon>
        <taxon>Bacteroidota</taxon>
        <taxon>Flavobacteriia</taxon>
        <taxon>Flavobacteriales</taxon>
        <taxon>Flavobacteriaceae</taxon>
        <taxon>Winogradskyella</taxon>
    </lineage>
</organism>
<dbReference type="RefSeq" id="WP_224531849.1">
    <property type="nucleotide sequence ID" value="NZ_JAIUJR010000015.1"/>
</dbReference>
<dbReference type="Proteomes" id="UP001198901">
    <property type="component" value="Unassembled WGS sequence"/>
</dbReference>
<reference evidence="2" key="1">
    <citation type="submission" date="2023-07" db="EMBL/GenBank/DDBJ databases">
        <authorList>
            <person name="Yue Y."/>
        </authorList>
    </citation>
    <scope>NUCLEOTIDE SEQUENCE [LARGE SCALE GENOMIC DNA]</scope>
    <source>
        <strain evidence="2">D23</strain>
    </source>
</reference>
<evidence type="ECO:0000313" key="1">
    <source>
        <dbReference type="EMBL" id="MCA0133874.1"/>
    </source>
</evidence>
<sequence>MRNIVLLIVGLLSIGFCYAQIKGVDFKKAVEIDTENPLALNRNERRLIKDKEGDFLIYFGSPRSEVGLQRAVERMIEICKANGLDFESPSINRTILKKGEVDSIYDYENLSDSLLFETSEVDQTYEVGKSRIKLFIDRRHILIWFLDI</sequence>
<comment type="caution">
    <text evidence="1">The sequence shown here is derived from an EMBL/GenBank/DDBJ whole genome shotgun (WGS) entry which is preliminary data.</text>
</comment>
<dbReference type="EMBL" id="JAIUJR010000015">
    <property type="protein sequence ID" value="MCA0133874.1"/>
    <property type="molecule type" value="Genomic_DNA"/>
</dbReference>
<proteinExistence type="predicted"/>
<accession>A0ABS7XWP0</accession>
<name>A0ABS7XWP0_9FLAO</name>
<evidence type="ECO:0000313" key="2">
    <source>
        <dbReference type="Proteomes" id="UP001198901"/>
    </source>
</evidence>